<protein>
    <submittedName>
        <fullName evidence="1">Uncharacterized protein</fullName>
    </submittedName>
</protein>
<name>D1VU81_9FIRM</name>
<dbReference type="InterPro" id="IPR027417">
    <property type="entry name" value="P-loop_NTPase"/>
</dbReference>
<dbReference type="GO" id="GO:0043138">
    <property type="term" value="F:3'-5' DNA helicase activity"/>
    <property type="evidence" value="ECO:0007669"/>
    <property type="project" value="TreeGrafter"/>
</dbReference>
<keyword evidence="2" id="KW-1185">Reference proteome</keyword>
<dbReference type="GO" id="GO:0000725">
    <property type="term" value="P:recombinational repair"/>
    <property type="evidence" value="ECO:0007669"/>
    <property type="project" value="TreeGrafter"/>
</dbReference>
<dbReference type="eggNOG" id="COG3972">
    <property type="taxonomic scope" value="Bacteria"/>
</dbReference>
<comment type="caution">
    <text evidence="1">The sequence shown here is derived from an EMBL/GenBank/DDBJ whole genome shotgun (WGS) entry which is preliminary data.</text>
</comment>
<dbReference type="AlphaFoldDB" id="D1VU81"/>
<dbReference type="Gene3D" id="3.40.50.300">
    <property type="entry name" value="P-loop containing nucleotide triphosphate hydrolases"/>
    <property type="match status" value="1"/>
</dbReference>
<dbReference type="RefSeq" id="WP_004825234.1">
    <property type="nucleotide sequence ID" value="NZ_ADDO01000055.1"/>
</dbReference>
<accession>D1VU81</accession>
<dbReference type="GO" id="GO:0005524">
    <property type="term" value="F:ATP binding"/>
    <property type="evidence" value="ECO:0007669"/>
    <property type="project" value="InterPro"/>
</dbReference>
<evidence type="ECO:0000313" key="1">
    <source>
        <dbReference type="EMBL" id="EFA89892.1"/>
    </source>
</evidence>
<dbReference type="Proteomes" id="UP000005711">
    <property type="component" value="Unassembled WGS sequence"/>
</dbReference>
<proteinExistence type="predicted"/>
<gene>
    <name evidence="1" type="ORF">HMPREF0628_1124</name>
</gene>
<reference evidence="1 2" key="1">
    <citation type="submission" date="2009-12" db="EMBL/GenBank/DDBJ databases">
        <title>Genome Sequence of Peptoniphilus lacrimalis 315-B.</title>
        <authorList>
            <person name="Durkin A.S."/>
            <person name="Madupu R."/>
            <person name="Torralba M."/>
            <person name="Methe B."/>
            <person name="Sutton G."/>
            <person name="Strausberg R.L."/>
            <person name="Nelson K.E."/>
        </authorList>
    </citation>
    <scope>NUCLEOTIDE SEQUENCE [LARGE SCALE GENOMIC DNA]</scope>
    <source>
        <strain evidence="1 2">315-B</strain>
    </source>
</reference>
<dbReference type="EMBL" id="ADDO01000055">
    <property type="protein sequence ID" value="EFA89892.1"/>
    <property type="molecule type" value="Genomic_DNA"/>
</dbReference>
<organism evidence="1 2">
    <name type="scientific">Peptoniphilus lacrimalis 315-B</name>
    <dbReference type="NCBI Taxonomy" id="596330"/>
    <lineage>
        <taxon>Bacteria</taxon>
        <taxon>Bacillati</taxon>
        <taxon>Bacillota</taxon>
        <taxon>Tissierellia</taxon>
        <taxon>Tissierellales</taxon>
        <taxon>Peptoniphilaceae</taxon>
        <taxon>Peptoniphilus</taxon>
    </lineage>
</organism>
<evidence type="ECO:0000313" key="2">
    <source>
        <dbReference type="Proteomes" id="UP000005711"/>
    </source>
</evidence>
<sequence>MNNIDSGLFFNSFSQSSDNRIKNLAEQIKFFIEKNNTQVYLLDKILGVKNKLNYDVQNVIYVAIPNYPILLIFDDDYNEEQIKDYLDDLKEDIGQLSVKYDYNYVLDRPRKWNAEWFEFYTWSDFDFYSFIKKSKIDKPNDRRKIELLISLITGSINDIEKIGKDVPETLLDKVKKQIMLLDGKQSHFIYDRELKNQVIIQGMAGTGKTELLMRKIKELYVGEENSRIAFTCHNKVLASEMKLRIEKFFNFMKVEEQIDWENRLKVFHSWGSKYDEKLGMYSYICKKYDIPYLNYREARTFDNACKNAINALHELGDIESIFDYIFIDESQDFDQSFFELCKLVCKNTVYIAGDIFQSIFDDSKESDLKADYMLDKCYRTDPRTLMFAHAIGMGLFENPPLNWLKDEEWKACGYNVTRDFNKFKLTREPLRRFNDVQSTNSIIVQSSNSSELHRIVLDNIKKLKVDNSTIKPDDIGIIIICNNYNSMIKFSYELKNDLLLELGWNSAIGVETKYKESNSVYISNENNVKGLEFPFTISVLLTDVGNSIKLRNSLYMSLTRSFITSYLIMNKDTIDERFIDIYINASIEIIEKGVLNLEEPSDEEIKNMKNKITMQKTKPLGTLEQVNELLNLKKYSFLSEEDKNLIINKVKSNWSTLSSDEILNKAKNLADSLG</sequence>
<dbReference type="Pfam" id="PF13245">
    <property type="entry name" value="AAA_19"/>
    <property type="match status" value="1"/>
</dbReference>
<dbReference type="InterPro" id="IPR000212">
    <property type="entry name" value="DNA_helicase_UvrD/REP"/>
</dbReference>
<dbReference type="GO" id="GO:0003677">
    <property type="term" value="F:DNA binding"/>
    <property type="evidence" value="ECO:0007669"/>
    <property type="project" value="InterPro"/>
</dbReference>
<dbReference type="SUPFAM" id="SSF52540">
    <property type="entry name" value="P-loop containing nucleoside triphosphate hydrolases"/>
    <property type="match status" value="1"/>
</dbReference>
<dbReference type="PANTHER" id="PTHR11070:SF2">
    <property type="entry name" value="ATP-DEPENDENT DNA HELICASE SRS2"/>
    <property type="match status" value="1"/>
</dbReference>
<dbReference type="PANTHER" id="PTHR11070">
    <property type="entry name" value="UVRD / RECB / PCRA DNA HELICASE FAMILY MEMBER"/>
    <property type="match status" value="1"/>
</dbReference>